<feature type="region of interest" description="Disordered" evidence="1">
    <location>
        <begin position="120"/>
        <end position="218"/>
    </location>
</feature>
<dbReference type="AlphaFoldDB" id="A0A137PCE0"/>
<keyword evidence="3" id="KW-1185">Reference proteome</keyword>
<feature type="compositionally biased region" description="Low complexity" evidence="1">
    <location>
        <begin position="157"/>
        <end position="197"/>
    </location>
</feature>
<evidence type="ECO:0000313" key="3">
    <source>
        <dbReference type="Proteomes" id="UP000070444"/>
    </source>
</evidence>
<accession>A0A137PCE0</accession>
<evidence type="ECO:0000313" key="2">
    <source>
        <dbReference type="EMBL" id="KXN72674.1"/>
    </source>
</evidence>
<sequence length="242" mass="25570">MKYLFFTLPIIAYNGVWDGGRVTRFWDTANRLWCSSGGSDFSYSASNSKSCCSKMTGNISFTSDGYCTGQEDFVNGPIYAIYENCCLDFRAFTAAHTINGVTPSRIITVKGLDVPVNDTSLPNIDESRPTGPSNIQQIPKPTAVTTVLPKVPENDVKTTVSAPVSSTTSDSTTAKTDSNTTLSSSGTETTPSSSNNDKNSKSAPTGKPLDSVAGSNTSSSIALTPYGYTAILITSIAAALYN</sequence>
<feature type="compositionally biased region" description="Polar residues" evidence="1">
    <location>
        <begin position="130"/>
        <end position="145"/>
    </location>
</feature>
<proteinExistence type="predicted"/>
<organism evidence="2 3">
    <name type="scientific">Conidiobolus coronatus (strain ATCC 28846 / CBS 209.66 / NRRL 28638)</name>
    <name type="common">Delacroixia coronata</name>
    <dbReference type="NCBI Taxonomy" id="796925"/>
    <lineage>
        <taxon>Eukaryota</taxon>
        <taxon>Fungi</taxon>
        <taxon>Fungi incertae sedis</taxon>
        <taxon>Zoopagomycota</taxon>
        <taxon>Entomophthoromycotina</taxon>
        <taxon>Entomophthoromycetes</taxon>
        <taxon>Entomophthorales</taxon>
        <taxon>Ancylistaceae</taxon>
        <taxon>Conidiobolus</taxon>
    </lineage>
</organism>
<dbReference type="Proteomes" id="UP000070444">
    <property type="component" value="Unassembled WGS sequence"/>
</dbReference>
<gene>
    <name evidence="2" type="ORF">CONCODRAFT_68866</name>
</gene>
<protein>
    <submittedName>
        <fullName evidence="2">Uncharacterized protein</fullName>
    </submittedName>
</protein>
<reference evidence="2 3" key="1">
    <citation type="journal article" date="2015" name="Genome Biol. Evol.">
        <title>Phylogenomic analyses indicate that early fungi evolved digesting cell walls of algal ancestors of land plants.</title>
        <authorList>
            <person name="Chang Y."/>
            <person name="Wang S."/>
            <person name="Sekimoto S."/>
            <person name="Aerts A.L."/>
            <person name="Choi C."/>
            <person name="Clum A."/>
            <person name="LaButti K.M."/>
            <person name="Lindquist E.A."/>
            <person name="Yee Ngan C."/>
            <person name="Ohm R.A."/>
            <person name="Salamov A.A."/>
            <person name="Grigoriev I.V."/>
            <person name="Spatafora J.W."/>
            <person name="Berbee M.L."/>
        </authorList>
    </citation>
    <scope>NUCLEOTIDE SEQUENCE [LARGE SCALE GENOMIC DNA]</scope>
    <source>
        <strain evidence="2 3">NRRL 28638</strain>
    </source>
</reference>
<name>A0A137PCE0_CONC2</name>
<dbReference type="EMBL" id="KQ964449">
    <property type="protein sequence ID" value="KXN72674.1"/>
    <property type="molecule type" value="Genomic_DNA"/>
</dbReference>
<evidence type="ECO:0000256" key="1">
    <source>
        <dbReference type="SAM" id="MobiDB-lite"/>
    </source>
</evidence>